<dbReference type="InterPro" id="IPR035906">
    <property type="entry name" value="MetI-like_sf"/>
</dbReference>
<reference evidence="11 12" key="1">
    <citation type="submission" date="2024-06" db="EMBL/GenBank/DDBJ databases">
        <title>Thioclava kandeliae sp. nov. from a rhizosphere soil sample of Kandelia candel in a mangrove.</title>
        <authorList>
            <person name="Mu T."/>
        </authorList>
    </citation>
    <scope>NUCLEOTIDE SEQUENCE [LARGE SCALE GENOMIC DNA]</scope>
    <source>
        <strain evidence="11 12">CPCC 100088</strain>
    </source>
</reference>
<dbReference type="EMBL" id="JAYWLC010000020">
    <property type="protein sequence ID" value="MER5173535.1"/>
    <property type="molecule type" value="Genomic_DNA"/>
</dbReference>
<evidence type="ECO:0000256" key="2">
    <source>
        <dbReference type="ARBA" id="ARBA00010072"/>
    </source>
</evidence>
<evidence type="ECO:0000256" key="1">
    <source>
        <dbReference type="ARBA" id="ARBA00004429"/>
    </source>
</evidence>
<comment type="subcellular location">
    <subcellularLocation>
        <location evidence="1">Cell inner membrane</location>
        <topology evidence="1">Multi-pass membrane protein</topology>
    </subcellularLocation>
    <subcellularLocation>
        <location evidence="9">Cell membrane</location>
        <topology evidence="9">Multi-pass membrane protein</topology>
    </subcellularLocation>
</comment>
<evidence type="ECO:0000256" key="9">
    <source>
        <dbReference type="RuleBase" id="RU363032"/>
    </source>
</evidence>
<proteinExistence type="inferred from homology"/>
<comment type="caution">
    <text evidence="11">The sequence shown here is derived from an EMBL/GenBank/DDBJ whole genome shotgun (WGS) entry which is preliminary data.</text>
</comment>
<evidence type="ECO:0000256" key="3">
    <source>
        <dbReference type="ARBA" id="ARBA00022448"/>
    </source>
</evidence>
<keyword evidence="4" id="KW-1003">Cell membrane</keyword>
<evidence type="ECO:0000313" key="11">
    <source>
        <dbReference type="EMBL" id="MER5173535.1"/>
    </source>
</evidence>
<protein>
    <submittedName>
        <fullName evidence="11">Amino acid ABC transporter permease</fullName>
    </submittedName>
</protein>
<dbReference type="PANTHER" id="PTHR30614:SF0">
    <property type="entry name" value="L-CYSTINE TRANSPORT SYSTEM PERMEASE PROTEIN TCYL"/>
    <property type="match status" value="1"/>
</dbReference>
<feature type="transmembrane region" description="Helical" evidence="9">
    <location>
        <begin position="63"/>
        <end position="84"/>
    </location>
</feature>
<sequence length="224" mass="25514">MSYDWDFGVLWEYRGLLAQGVLRTAKIVALSVVLGILIGMLLTPLRMSERIWLRWPATAMIEVFRSCPPLVLVVWTYYCLPIIAGLTLPAYWTCVFAISVYSGVYFAEIFRSGVQAVDRGLVEAAQSVGMPRWRILHRIVLPLAFLRIMPPFTGQCIMAIKNSVLGSYIAVGEILYEGQRLSTHSFRPLEVLSFVAFFFICTIMPLSLIAGAIERKIHRRYFRR</sequence>
<dbReference type="InterPro" id="IPR043429">
    <property type="entry name" value="ArtM/GltK/GlnP/TcyL/YhdX-like"/>
</dbReference>
<name>A0ABV1SKW4_9RHOB</name>
<dbReference type="InterPro" id="IPR000515">
    <property type="entry name" value="MetI-like"/>
</dbReference>
<keyword evidence="6" id="KW-0029">Amino-acid transport</keyword>
<gene>
    <name evidence="11" type="ORF">VSX56_17350</name>
</gene>
<feature type="transmembrane region" description="Helical" evidence="9">
    <location>
        <begin position="20"/>
        <end position="42"/>
    </location>
</feature>
<evidence type="ECO:0000313" key="12">
    <source>
        <dbReference type="Proteomes" id="UP001438953"/>
    </source>
</evidence>
<keyword evidence="8 9" id="KW-0472">Membrane</keyword>
<dbReference type="Pfam" id="PF00528">
    <property type="entry name" value="BPD_transp_1"/>
    <property type="match status" value="1"/>
</dbReference>
<evidence type="ECO:0000256" key="8">
    <source>
        <dbReference type="ARBA" id="ARBA00023136"/>
    </source>
</evidence>
<feature type="domain" description="ABC transmembrane type-1" evidence="10">
    <location>
        <begin position="21"/>
        <end position="210"/>
    </location>
</feature>
<organism evidence="11 12">
    <name type="scientific">Thioclava kandeliae</name>
    <dbReference type="NCBI Taxonomy" id="3070818"/>
    <lineage>
        <taxon>Bacteria</taxon>
        <taxon>Pseudomonadati</taxon>
        <taxon>Pseudomonadota</taxon>
        <taxon>Alphaproteobacteria</taxon>
        <taxon>Rhodobacterales</taxon>
        <taxon>Paracoccaceae</taxon>
        <taxon>Thioclava</taxon>
    </lineage>
</organism>
<evidence type="ECO:0000256" key="6">
    <source>
        <dbReference type="ARBA" id="ARBA00022970"/>
    </source>
</evidence>
<evidence type="ECO:0000256" key="5">
    <source>
        <dbReference type="ARBA" id="ARBA00022692"/>
    </source>
</evidence>
<feature type="transmembrane region" description="Helical" evidence="9">
    <location>
        <begin position="90"/>
        <end position="110"/>
    </location>
</feature>
<evidence type="ECO:0000256" key="7">
    <source>
        <dbReference type="ARBA" id="ARBA00022989"/>
    </source>
</evidence>
<comment type="similarity">
    <text evidence="2">Belongs to the binding-protein-dependent transport system permease family. HisMQ subfamily.</text>
</comment>
<accession>A0ABV1SKW4</accession>
<feature type="transmembrane region" description="Helical" evidence="9">
    <location>
        <begin position="191"/>
        <end position="213"/>
    </location>
</feature>
<keyword evidence="7 9" id="KW-1133">Transmembrane helix</keyword>
<dbReference type="Proteomes" id="UP001438953">
    <property type="component" value="Unassembled WGS sequence"/>
</dbReference>
<keyword evidence="3 9" id="KW-0813">Transport</keyword>
<dbReference type="Gene3D" id="1.10.3720.10">
    <property type="entry name" value="MetI-like"/>
    <property type="match status" value="1"/>
</dbReference>
<dbReference type="CDD" id="cd06261">
    <property type="entry name" value="TM_PBP2"/>
    <property type="match status" value="1"/>
</dbReference>
<dbReference type="NCBIfam" id="TIGR01726">
    <property type="entry name" value="HEQRo_perm_3TM"/>
    <property type="match status" value="1"/>
</dbReference>
<keyword evidence="5 9" id="KW-0812">Transmembrane</keyword>
<keyword evidence="12" id="KW-1185">Reference proteome</keyword>
<dbReference type="RefSeq" id="WP_350938921.1">
    <property type="nucleotide sequence ID" value="NZ_JAYWLC010000020.1"/>
</dbReference>
<dbReference type="PANTHER" id="PTHR30614">
    <property type="entry name" value="MEMBRANE COMPONENT OF AMINO ACID ABC TRANSPORTER"/>
    <property type="match status" value="1"/>
</dbReference>
<dbReference type="SUPFAM" id="SSF161098">
    <property type="entry name" value="MetI-like"/>
    <property type="match status" value="1"/>
</dbReference>
<evidence type="ECO:0000259" key="10">
    <source>
        <dbReference type="PROSITE" id="PS50928"/>
    </source>
</evidence>
<dbReference type="InterPro" id="IPR010065">
    <property type="entry name" value="AA_ABC_transptr_permease_3TM"/>
</dbReference>
<evidence type="ECO:0000256" key="4">
    <source>
        <dbReference type="ARBA" id="ARBA00022475"/>
    </source>
</evidence>
<dbReference type="PROSITE" id="PS50928">
    <property type="entry name" value="ABC_TM1"/>
    <property type="match status" value="1"/>
</dbReference>